<dbReference type="OrthoDB" id="409543at2759"/>
<evidence type="ECO:0000313" key="5">
    <source>
        <dbReference type="Proteomes" id="UP000198372"/>
    </source>
</evidence>
<gene>
    <name evidence="4" type="ORF">BQ2448_4240</name>
</gene>
<feature type="transmembrane region" description="Helical" evidence="3">
    <location>
        <begin position="62"/>
        <end position="81"/>
    </location>
</feature>
<dbReference type="Pfam" id="PF04488">
    <property type="entry name" value="Gly_transf_sug"/>
    <property type="match status" value="1"/>
</dbReference>
<accession>A0A238FL13</accession>
<evidence type="ECO:0000256" key="1">
    <source>
        <dbReference type="ARBA" id="ARBA00009003"/>
    </source>
</evidence>
<comment type="similarity">
    <text evidence="1">Belongs to the glycosyltransferase 32 family.</text>
</comment>
<dbReference type="PANTHER" id="PTHR31834:SF1">
    <property type="entry name" value="INITIATION-SPECIFIC ALPHA-1,6-MANNOSYLTRANSFERASE"/>
    <property type="match status" value="1"/>
</dbReference>
<dbReference type="STRING" id="269621.A0A238FL13"/>
<keyword evidence="5" id="KW-1185">Reference proteome</keyword>
<proteinExistence type="inferred from homology"/>
<keyword evidence="3" id="KW-0812">Transmembrane</keyword>
<dbReference type="GO" id="GO:0006487">
    <property type="term" value="P:protein N-linked glycosylation"/>
    <property type="evidence" value="ECO:0007669"/>
    <property type="project" value="TreeGrafter"/>
</dbReference>
<dbReference type="Proteomes" id="UP000198372">
    <property type="component" value="Unassembled WGS sequence"/>
</dbReference>
<dbReference type="EMBL" id="FMSP01000009">
    <property type="protein sequence ID" value="SCV72703.1"/>
    <property type="molecule type" value="Genomic_DNA"/>
</dbReference>
<organism evidence="4 5">
    <name type="scientific">Microbotryum intermedium</name>
    <dbReference type="NCBI Taxonomy" id="269621"/>
    <lineage>
        <taxon>Eukaryota</taxon>
        <taxon>Fungi</taxon>
        <taxon>Dikarya</taxon>
        <taxon>Basidiomycota</taxon>
        <taxon>Pucciniomycotina</taxon>
        <taxon>Microbotryomycetes</taxon>
        <taxon>Microbotryales</taxon>
        <taxon>Microbotryaceae</taxon>
        <taxon>Microbotryum</taxon>
    </lineage>
</organism>
<evidence type="ECO:0000256" key="3">
    <source>
        <dbReference type="SAM" id="Phobius"/>
    </source>
</evidence>
<sequence>MSTAPYALLPSSADDAARHATPTSSSSSAWRSWSTRHLSRVRLPRWSDQIEKNYRWRGYTKLCLTGVMYVMLLLLVVQYAGDSGAIRRGALLQVQHVVEDVNGEIWPSTAARERLLPPRVVVGQPWSRLEKMGTPSEDGGEYDVIVTRYLGETEDLPLVDIQIHHGLSIHGHGVDAKYEYETSDLGVYLTTLETFIRDHLPTRDSDEDDPESLINEMRAYFPLREQRNEKKSIPLKLFRTGKTLDTLMKGKKLNYFASFNRLNPGLNTTSHCDAAADKWVRQRFELDKKQKAQDEKGIVDAWDSLHDRNSVLKADFWRYLIVASEGGWYVDEDVEAIRPFAEWGLPQGVVEKRPQGFTEASLVVGIEADLIHYPTWAKRDTRPIQIVQWGFGSARGHPVMIDAIRKVYNKLVALTPDETVQILETTGPAPWTSAVFGWLLARNGLTWVDFHGVPFSGWRYQDPETEELGDTRVMPLTAMTPGKPRQLYPGSRGRDHYASMSVHHFQGSWRNKRPGHKTTASAKRPGRPGIRSTRA</sequence>
<keyword evidence="3" id="KW-0472">Membrane</keyword>
<dbReference type="GO" id="GO:0000136">
    <property type="term" value="C:mannan polymerase complex"/>
    <property type="evidence" value="ECO:0007669"/>
    <property type="project" value="TreeGrafter"/>
</dbReference>
<dbReference type="Gene3D" id="3.90.550.20">
    <property type="match status" value="1"/>
</dbReference>
<evidence type="ECO:0000313" key="4">
    <source>
        <dbReference type="EMBL" id="SCV72703.1"/>
    </source>
</evidence>
<name>A0A238FL13_9BASI</name>
<dbReference type="SUPFAM" id="SSF53448">
    <property type="entry name" value="Nucleotide-diphospho-sugar transferases"/>
    <property type="match status" value="1"/>
</dbReference>
<feature type="region of interest" description="Disordered" evidence="2">
    <location>
        <begin position="508"/>
        <end position="535"/>
    </location>
</feature>
<dbReference type="InterPro" id="IPR029044">
    <property type="entry name" value="Nucleotide-diphossugar_trans"/>
</dbReference>
<dbReference type="AlphaFoldDB" id="A0A238FL13"/>
<evidence type="ECO:0000256" key="2">
    <source>
        <dbReference type="SAM" id="MobiDB-lite"/>
    </source>
</evidence>
<keyword evidence="3" id="KW-1133">Transmembrane helix</keyword>
<dbReference type="GO" id="GO:0000009">
    <property type="term" value="F:alpha-1,6-mannosyltransferase activity"/>
    <property type="evidence" value="ECO:0007669"/>
    <property type="project" value="InterPro"/>
</dbReference>
<dbReference type="InterPro" id="IPR039367">
    <property type="entry name" value="Och1-like"/>
</dbReference>
<dbReference type="InterPro" id="IPR007577">
    <property type="entry name" value="GlycoTrfase_DXD_sugar-bd_CS"/>
</dbReference>
<protein>
    <submittedName>
        <fullName evidence="4">BQ2448_4240 protein</fullName>
    </submittedName>
</protein>
<dbReference type="PANTHER" id="PTHR31834">
    <property type="entry name" value="INITIATION-SPECIFIC ALPHA-1,6-MANNOSYLTRANSFERASE"/>
    <property type="match status" value="1"/>
</dbReference>
<reference evidence="5" key="1">
    <citation type="submission" date="2016-09" db="EMBL/GenBank/DDBJ databases">
        <authorList>
            <person name="Jeantristanb JTB J.-T."/>
            <person name="Ricardo R."/>
        </authorList>
    </citation>
    <scope>NUCLEOTIDE SEQUENCE [LARGE SCALE GENOMIC DNA]</scope>
</reference>